<gene>
    <name evidence="2" type="ORF">E6C55_04785</name>
</gene>
<feature type="compositionally biased region" description="Low complexity" evidence="1">
    <location>
        <begin position="55"/>
        <end position="72"/>
    </location>
</feature>
<accession>A0A4S4C6F3</accession>
<keyword evidence="3" id="KW-1185">Reference proteome</keyword>
<evidence type="ECO:0000313" key="2">
    <source>
        <dbReference type="EMBL" id="THF83480.1"/>
    </source>
</evidence>
<sequence length="79" mass="7940">MERQEGALPKPDDPAYAKRVYLDLLRVYIPNAEGTGLGKSPFPMVLAAYDAGSLSGADAGSSASATPSAAPGLSGGEGE</sequence>
<organism evidence="2 3">
    <name type="scientific">Cohnella fermenti</name>
    <dbReference type="NCBI Taxonomy" id="2565925"/>
    <lineage>
        <taxon>Bacteria</taxon>
        <taxon>Bacillati</taxon>
        <taxon>Bacillota</taxon>
        <taxon>Bacilli</taxon>
        <taxon>Bacillales</taxon>
        <taxon>Paenibacillaceae</taxon>
        <taxon>Cohnella</taxon>
    </lineage>
</organism>
<evidence type="ECO:0000256" key="1">
    <source>
        <dbReference type="SAM" id="MobiDB-lite"/>
    </source>
</evidence>
<protein>
    <submittedName>
        <fullName evidence="2">Uncharacterized protein</fullName>
    </submittedName>
</protein>
<evidence type="ECO:0000313" key="3">
    <source>
        <dbReference type="Proteomes" id="UP000310636"/>
    </source>
</evidence>
<dbReference type="AlphaFoldDB" id="A0A4S4C6F3"/>
<dbReference type="Proteomes" id="UP000310636">
    <property type="component" value="Unassembled WGS sequence"/>
</dbReference>
<dbReference type="EMBL" id="SSOB01000004">
    <property type="protein sequence ID" value="THF83480.1"/>
    <property type="molecule type" value="Genomic_DNA"/>
</dbReference>
<name>A0A4S4C6F3_9BACL</name>
<proteinExistence type="predicted"/>
<feature type="region of interest" description="Disordered" evidence="1">
    <location>
        <begin position="55"/>
        <end position="79"/>
    </location>
</feature>
<comment type="caution">
    <text evidence="2">The sequence shown here is derived from an EMBL/GenBank/DDBJ whole genome shotgun (WGS) entry which is preliminary data.</text>
</comment>
<reference evidence="2 3" key="1">
    <citation type="submission" date="2019-04" db="EMBL/GenBank/DDBJ databases">
        <title>Cohnella sp. nov. isolated from preserved vegetables.</title>
        <authorList>
            <person name="Lin S.-Y."/>
            <person name="Hung M.-H."/>
            <person name="Young C.-C."/>
        </authorList>
    </citation>
    <scope>NUCLEOTIDE SEQUENCE [LARGE SCALE GENOMIC DNA]</scope>
    <source>
        <strain evidence="2 3">CC-MHH1044</strain>
    </source>
</reference>
<dbReference type="RefSeq" id="WP_136368636.1">
    <property type="nucleotide sequence ID" value="NZ_SSOB01000004.1"/>
</dbReference>